<feature type="region of interest" description="Disordered" evidence="3">
    <location>
        <begin position="215"/>
        <end position="235"/>
    </location>
</feature>
<comment type="caution">
    <text evidence="5">The sequence shown here is derived from an EMBL/GenBank/DDBJ whole genome shotgun (WGS) entry which is preliminary data.</text>
</comment>
<evidence type="ECO:0000256" key="2">
    <source>
        <dbReference type="SAM" id="Coils"/>
    </source>
</evidence>
<evidence type="ECO:0000256" key="1">
    <source>
        <dbReference type="ARBA" id="ARBA00023172"/>
    </source>
</evidence>
<dbReference type="SUPFAM" id="SSF56349">
    <property type="entry name" value="DNA breaking-rejoining enzymes"/>
    <property type="match status" value="2"/>
</dbReference>
<sequence>MQYSARAGSALAPKAAALIELLKLAHGLCVNLNLKFDRSNQDENDMIGRYSEYPLYSLFTQDERVAETDVLARGFHRSTGIVLANIWLSNTVWHPIPNQYAELVNQLRIIRRDRKSSKLFSIIDSSKNLEGLISALSAEPKRNHLAFSLCDLAIKLHEATVGKYVPQTNISSTPPKIELDDPQLETKPDLGDKDDWWVGKVRMIRPVATGRPSTLEPDSIILRAPTPHQPGVDTSETDITASFVEAHRTASTERLPDLCTQQFQVLDARFANELDNQFLRYAWEVLNENEVATLVDAIKAKICAPSTSRHTRIGALITGLAIVTSRSPEELASFKVTTTTTQEKLVDPTIILDTACWYSPFPALDRFEPTPDQSYWLKPVGNGCFLPLPCEFLSVLSAEIKSNHTLGSILNCDAEQLDHLANEFCKTVRKDAKSRVNVSWLRSIMFHRMLALSQDDVGSIATLGSTEQAPTVGLYYATFGPDKWRDIYSQSISFLNLTPSTIEDASQLPYGSRQYPDENKLLEWISNLSQIVTTQCKQARSLAEIISCHNLYSSYTFLMLLASTSHRPADITTFCPTSIDLENAWIIISDKITSPTTRIRLIPLPEIVVEQLKSYNSHLRNLSPRLYPANAELAAKVALLADSQPHSLIPYFFWLDDDLTSSSIDISVFKDRFKWPFEGNAFRHFMATGLRTEGVSAEYIAILLGHVQNGQYGFGKFSALSPTTWNESIATPISKVLERQGWKHVIGLTHLRKSQPDQGVELRKLRKSPAIDYFAKAMTHVELTRNDRQIVRSAFYAAKNDTSPDSPSDVFLSAFRNEIINQSIDAPDRLARRLNFHVRFVRLHRHALNPSSIPGWAADMQVEDAAVEPDTLLLASIANQYRELIPDVSRSFDELNHHERLALIMISSILFGGLLRESLVKLIPERLATSLRHFDEYLWIDLEDSSSGGCQRWFPDPVTALLIIRFVNLKEARLPVHSGHLRTAIGNLLIKIMPTQFPVECVGSLAQLIRASRAYFTLRIPGLLRAYACGEVRSVSLAEGAWLRLVSGYPLCGELTPEMPPDRNGICPHPRGEGEEFSRKIYKDILQSIRDEFPPSNSGATNRKGERKNRLASLSRSLLKIAASNEQMPSVAFAILSWADHLANVGSVVVSVPATGTVYDYITDISSALIEFGSEVDFLELSDAELIDIYQRAIDFGKANTRPSRARSLRWFHEFCEDEFDLPEIDWDEIAPGLTNFKSNVSANLVTFEEYQHAIQVLSDHPLLGVRERQMYVIALILVYRCGLRLGELLRLTVSDLILNVRNILLVRNGIYGKTKSRAGIRQIPWLDRLDNDELTRLNNWIEHRKTITKLDPWGALFGEAVEARTLEVRVRLSRALTSALRAVTGDVSVKIHHLRHGAGTSAISVALSEGQPSVTAKNGARWFNTVSSEISAEFRMFHLGQPTPTRRIVWAISQALGHSSPRTTIWHYGHSLDLALHDHVSQLISLRNVDVSHLSSMSQNQLNVTSHQNPGTSPATLALNWLLKNSVGLDPHTRLADQPFSASNHPPSPPIKYLCSPKLTHIILTDIANGFPIAQIANRYAREEIEIRALSESARNIERKTGYCVYRPIGSKNESPRTNLSIHRRNNGASKLITGHATVLIPKFRDGLENPKAEKILDEGIGVWIQNYSRNHSGLRIAYPEDIKTIENLLIFLGFENNQLILVGNSLERLIEISRDGKLKIHDDNFIQRADNYRSTKREPLGTTHAPTLLTSLTSTKLRDSARQSKGGASISMKKLHHVFFLSAVLMLYRRILNSNAINSS</sequence>
<protein>
    <submittedName>
        <fullName evidence="5">Tyrosine recombinase XerC</fullName>
    </submittedName>
</protein>
<accession>A0A1J5S4V7</accession>
<dbReference type="EMBL" id="MLJW01000067">
    <property type="protein sequence ID" value="OIR03319.1"/>
    <property type="molecule type" value="Genomic_DNA"/>
</dbReference>
<dbReference type="InterPro" id="IPR013762">
    <property type="entry name" value="Integrase-like_cat_sf"/>
</dbReference>
<dbReference type="InterPro" id="IPR050090">
    <property type="entry name" value="Tyrosine_recombinase_XerCD"/>
</dbReference>
<dbReference type="PROSITE" id="PS51898">
    <property type="entry name" value="TYR_RECOMBINASE"/>
    <property type="match status" value="1"/>
</dbReference>
<dbReference type="GO" id="GO:0003677">
    <property type="term" value="F:DNA binding"/>
    <property type="evidence" value="ECO:0007669"/>
    <property type="project" value="InterPro"/>
</dbReference>
<dbReference type="InterPro" id="IPR002104">
    <property type="entry name" value="Integrase_catalytic"/>
</dbReference>
<keyword evidence="2" id="KW-0175">Coiled coil</keyword>
<gene>
    <name evidence="5" type="primary">xerC_15</name>
    <name evidence="5" type="ORF">GALL_145910</name>
</gene>
<name>A0A1J5S4V7_9ZZZZ</name>
<reference evidence="5" key="1">
    <citation type="submission" date="2016-10" db="EMBL/GenBank/DDBJ databases">
        <title>Sequence of Gallionella enrichment culture.</title>
        <authorList>
            <person name="Poehlein A."/>
            <person name="Muehling M."/>
            <person name="Daniel R."/>
        </authorList>
    </citation>
    <scope>NUCLEOTIDE SEQUENCE</scope>
</reference>
<feature type="coiled-coil region" evidence="2">
    <location>
        <begin position="1574"/>
        <end position="1601"/>
    </location>
</feature>
<keyword evidence="1" id="KW-0233">DNA recombination</keyword>
<evidence type="ECO:0000256" key="3">
    <source>
        <dbReference type="SAM" id="MobiDB-lite"/>
    </source>
</evidence>
<organism evidence="5">
    <name type="scientific">mine drainage metagenome</name>
    <dbReference type="NCBI Taxonomy" id="410659"/>
    <lineage>
        <taxon>unclassified sequences</taxon>
        <taxon>metagenomes</taxon>
        <taxon>ecological metagenomes</taxon>
    </lineage>
</organism>
<proteinExistence type="predicted"/>
<dbReference type="PANTHER" id="PTHR30349">
    <property type="entry name" value="PHAGE INTEGRASE-RELATED"/>
    <property type="match status" value="1"/>
</dbReference>
<dbReference type="PANTHER" id="PTHR30349:SF64">
    <property type="entry name" value="PROPHAGE INTEGRASE INTD-RELATED"/>
    <property type="match status" value="1"/>
</dbReference>
<evidence type="ECO:0000259" key="4">
    <source>
        <dbReference type="PROSITE" id="PS51898"/>
    </source>
</evidence>
<dbReference type="Gene3D" id="1.10.443.10">
    <property type="entry name" value="Intergrase catalytic core"/>
    <property type="match status" value="2"/>
</dbReference>
<dbReference type="GO" id="GO:0006310">
    <property type="term" value="P:DNA recombination"/>
    <property type="evidence" value="ECO:0007669"/>
    <property type="project" value="UniProtKB-KW"/>
</dbReference>
<dbReference type="GO" id="GO:0015074">
    <property type="term" value="P:DNA integration"/>
    <property type="evidence" value="ECO:0007669"/>
    <property type="project" value="InterPro"/>
</dbReference>
<feature type="domain" description="Tyr recombinase" evidence="4">
    <location>
        <begin position="1241"/>
        <end position="1482"/>
    </location>
</feature>
<evidence type="ECO:0000313" key="5">
    <source>
        <dbReference type="EMBL" id="OIR03319.1"/>
    </source>
</evidence>
<dbReference type="InterPro" id="IPR011010">
    <property type="entry name" value="DNA_brk_join_enz"/>
</dbReference>